<keyword evidence="9" id="KW-0732">Signal</keyword>
<keyword evidence="12" id="KW-1185">Reference proteome</keyword>
<evidence type="ECO:0000259" key="10">
    <source>
        <dbReference type="PROSITE" id="PS51910"/>
    </source>
</evidence>
<dbReference type="AlphaFoldDB" id="A0A8H6TID1"/>
<evidence type="ECO:0000313" key="12">
    <source>
        <dbReference type="Proteomes" id="UP000613580"/>
    </source>
</evidence>
<dbReference type="SMART" id="SM00636">
    <property type="entry name" value="Glyco_18"/>
    <property type="match status" value="1"/>
</dbReference>
<dbReference type="InterPro" id="IPR001579">
    <property type="entry name" value="Glyco_hydro_18_chit_AS"/>
</dbReference>
<evidence type="ECO:0000256" key="6">
    <source>
        <dbReference type="ARBA" id="ARBA00023326"/>
    </source>
</evidence>
<evidence type="ECO:0000256" key="8">
    <source>
        <dbReference type="RuleBase" id="RU004453"/>
    </source>
</evidence>
<comment type="similarity">
    <text evidence="8">Belongs to the glycosyl hydrolase 18 family.</text>
</comment>
<feature type="signal peptide" evidence="9">
    <location>
        <begin position="1"/>
        <end position="20"/>
    </location>
</feature>
<dbReference type="GO" id="GO:0000272">
    <property type="term" value="P:polysaccharide catabolic process"/>
    <property type="evidence" value="ECO:0007669"/>
    <property type="project" value="UniProtKB-KW"/>
</dbReference>
<keyword evidence="5 7" id="KW-0326">Glycosidase</keyword>
<proteinExistence type="inferred from homology"/>
<organism evidence="11 12">
    <name type="scientific">Mycena chlorophos</name>
    <name type="common">Agaric fungus</name>
    <name type="synonym">Agaricus chlorophos</name>
    <dbReference type="NCBI Taxonomy" id="658473"/>
    <lineage>
        <taxon>Eukaryota</taxon>
        <taxon>Fungi</taxon>
        <taxon>Dikarya</taxon>
        <taxon>Basidiomycota</taxon>
        <taxon>Agaricomycotina</taxon>
        <taxon>Agaricomycetes</taxon>
        <taxon>Agaricomycetidae</taxon>
        <taxon>Agaricales</taxon>
        <taxon>Marasmiineae</taxon>
        <taxon>Mycenaceae</taxon>
        <taxon>Mycena</taxon>
    </lineage>
</organism>
<dbReference type="GO" id="GO:0006032">
    <property type="term" value="P:chitin catabolic process"/>
    <property type="evidence" value="ECO:0007669"/>
    <property type="project" value="UniProtKB-KW"/>
</dbReference>
<dbReference type="InterPro" id="IPR001223">
    <property type="entry name" value="Glyco_hydro18_cat"/>
</dbReference>
<dbReference type="InterPro" id="IPR017853">
    <property type="entry name" value="GH"/>
</dbReference>
<evidence type="ECO:0000256" key="9">
    <source>
        <dbReference type="SAM" id="SignalP"/>
    </source>
</evidence>
<keyword evidence="2 7" id="KW-0378">Hydrolase</keyword>
<keyword evidence="3" id="KW-0146">Chitin degradation</keyword>
<evidence type="ECO:0000313" key="11">
    <source>
        <dbReference type="EMBL" id="KAF7318263.1"/>
    </source>
</evidence>
<feature type="domain" description="GH18" evidence="10">
    <location>
        <begin position="56"/>
        <end position="444"/>
    </location>
</feature>
<dbReference type="InterPro" id="IPR050314">
    <property type="entry name" value="Glycosyl_Hydrlase_18"/>
</dbReference>
<dbReference type="GO" id="GO:0008843">
    <property type="term" value="F:endochitinase activity"/>
    <property type="evidence" value="ECO:0007669"/>
    <property type="project" value="UniProtKB-EC"/>
</dbReference>
<evidence type="ECO:0000256" key="4">
    <source>
        <dbReference type="ARBA" id="ARBA00023277"/>
    </source>
</evidence>
<dbReference type="InterPro" id="IPR011583">
    <property type="entry name" value="Chitinase_II/V-like_cat"/>
</dbReference>
<dbReference type="PANTHER" id="PTHR11177">
    <property type="entry name" value="CHITINASE"/>
    <property type="match status" value="1"/>
</dbReference>
<sequence>MHRHSIVLVLSLALPLVVHAGQYCGLRPPSGALSSSSGSSSGITTTGNSSADTSDVVASAWYPGWEAQDFPPSMISWSKYNSMIFAFATTTTDTSTIALDDISAQALPDFVTLAKSNGVSALLSIGGWTGSMYYSSAVATAENRTTFVNAVLDLVSKYNLDGIDFDWEYPARQGLGCNVVSSEDSANFLSFLQQLRGTSAGKNLILTAPVSLTPFIGSDGEPMSDVSAFADVLNYIEIMNYDVWGSWSSTVGPNAPLADACAAPANQQGSATSAVSAWTAAKFPANQIVLGLASYGHSFSVSPSAALRSNGSLALYPTFDASNQPLGSADSPGDATALDPCGNPEGVSGIFTFAGLVQEGYLTENGTAANDIDYVYDYCSQTPFVYNETSMVMISYDDATSFAAKGRFINAQNLAGYAVWDVTGKQSDFDDILLDSLHDAMGIVSVCE</sequence>
<comment type="catalytic activity">
    <reaction evidence="1">
        <text>Random endo-hydrolysis of N-acetyl-beta-D-glucosaminide (1-&gt;4)-beta-linkages in chitin and chitodextrins.</text>
        <dbReference type="EC" id="3.2.1.14"/>
    </reaction>
</comment>
<dbReference type="InterPro" id="IPR029070">
    <property type="entry name" value="Chitinase_insertion_sf"/>
</dbReference>
<comment type="caution">
    <text evidence="11">The sequence shown here is derived from an EMBL/GenBank/DDBJ whole genome shotgun (WGS) entry which is preliminary data.</text>
</comment>
<dbReference type="GO" id="GO:0008061">
    <property type="term" value="F:chitin binding"/>
    <property type="evidence" value="ECO:0007669"/>
    <property type="project" value="InterPro"/>
</dbReference>
<dbReference type="Pfam" id="PF00704">
    <property type="entry name" value="Glyco_hydro_18"/>
    <property type="match status" value="1"/>
</dbReference>
<dbReference type="OrthoDB" id="73875at2759"/>
<dbReference type="EMBL" id="JACAZE010000004">
    <property type="protein sequence ID" value="KAF7318263.1"/>
    <property type="molecule type" value="Genomic_DNA"/>
</dbReference>
<protein>
    <submittedName>
        <fullName evidence="11">Glycoside hydrolase family 18 protein</fullName>
    </submittedName>
</protein>
<reference evidence="11" key="1">
    <citation type="submission" date="2020-05" db="EMBL/GenBank/DDBJ databases">
        <title>Mycena genomes resolve the evolution of fungal bioluminescence.</title>
        <authorList>
            <person name="Tsai I.J."/>
        </authorList>
    </citation>
    <scope>NUCLEOTIDE SEQUENCE</scope>
    <source>
        <strain evidence="11">110903Hualien_Pintung</strain>
    </source>
</reference>
<evidence type="ECO:0000256" key="2">
    <source>
        <dbReference type="ARBA" id="ARBA00022801"/>
    </source>
</evidence>
<keyword evidence="4" id="KW-0119">Carbohydrate metabolism</keyword>
<dbReference type="PROSITE" id="PS01095">
    <property type="entry name" value="GH18_1"/>
    <property type="match status" value="1"/>
</dbReference>
<evidence type="ECO:0000256" key="1">
    <source>
        <dbReference type="ARBA" id="ARBA00000822"/>
    </source>
</evidence>
<keyword evidence="6" id="KW-0624">Polysaccharide degradation</keyword>
<accession>A0A8H6TID1</accession>
<dbReference type="SUPFAM" id="SSF51445">
    <property type="entry name" value="(Trans)glycosidases"/>
    <property type="match status" value="1"/>
</dbReference>
<evidence type="ECO:0000256" key="5">
    <source>
        <dbReference type="ARBA" id="ARBA00023295"/>
    </source>
</evidence>
<dbReference type="Proteomes" id="UP000613580">
    <property type="component" value="Unassembled WGS sequence"/>
</dbReference>
<evidence type="ECO:0000256" key="3">
    <source>
        <dbReference type="ARBA" id="ARBA00023024"/>
    </source>
</evidence>
<gene>
    <name evidence="11" type="ORF">HMN09_00334800</name>
</gene>
<dbReference type="Gene3D" id="3.20.20.80">
    <property type="entry name" value="Glycosidases"/>
    <property type="match status" value="1"/>
</dbReference>
<evidence type="ECO:0000256" key="7">
    <source>
        <dbReference type="RuleBase" id="RU000489"/>
    </source>
</evidence>
<dbReference type="GO" id="GO:0005576">
    <property type="term" value="C:extracellular region"/>
    <property type="evidence" value="ECO:0007669"/>
    <property type="project" value="TreeGrafter"/>
</dbReference>
<feature type="chain" id="PRO_5034654280" evidence="9">
    <location>
        <begin position="21"/>
        <end position="448"/>
    </location>
</feature>
<name>A0A8H6TID1_MYCCL</name>
<dbReference type="PANTHER" id="PTHR11177:SF317">
    <property type="entry name" value="CHITINASE 12-RELATED"/>
    <property type="match status" value="1"/>
</dbReference>
<dbReference type="PROSITE" id="PS51910">
    <property type="entry name" value="GH18_2"/>
    <property type="match status" value="1"/>
</dbReference>
<dbReference type="Gene3D" id="3.10.50.10">
    <property type="match status" value="1"/>
</dbReference>